<dbReference type="Proteomes" id="UP000651452">
    <property type="component" value="Unassembled WGS sequence"/>
</dbReference>
<dbReference type="Pfam" id="PF07519">
    <property type="entry name" value="Tannase"/>
    <property type="match status" value="2"/>
</dbReference>
<dbReference type="EMBL" id="RZGK01000002">
    <property type="protein sequence ID" value="KAF9701690.1"/>
    <property type="molecule type" value="Genomic_DNA"/>
</dbReference>
<organism evidence="9 10">
    <name type="scientific">Ascochyta lentis</name>
    <dbReference type="NCBI Taxonomy" id="205686"/>
    <lineage>
        <taxon>Eukaryota</taxon>
        <taxon>Fungi</taxon>
        <taxon>Dikarya</taxon>
        <taxon>Ascomycota</taxon>
        <taxon>Pezizomycotina</taxon>
        <taxon>Dothideomycetes</taxon>
        <taxon>Pleosporomycetidae</taxon>
        <taxon>Pleosporales</taxon>
        <taxon>Pleosporineae</taxon>
        <taxon>Didymellaceae</taxon>
        <taxon>Ascochyta</taxon>
    </lineage>
</organism>
<evidence type="ECO:0000256" key="5">
    <source>
        <dbReference type="ARBA" id="ARBA00022801"/>
    </source>
</evidence>
<keyword evidence="7" id="KW-1015">Disulfide bond</keyword>
<keyword evidence="5 8" id="KW-0378">Hydrolase</keyword>
<keyword evidence="6" id="KW-0106">Calcium</keyword>
<comment type="similarity">
    <text evidence="1 8">Belongs to the tannase family.</text>
</comment>
<dbReference type="PANTHER" id="PTHR33938:SF13">
    <property type="entry name" value="CARBOXYLIC ESTER HYDROLASE"/>
    <property type="match status" value="1"/>
</dbReference>
<keyword evidence="10" id="KW-1185">Reference proteome</keyword>
<dbReference type="GO" id="GO:0030600">
    <property type="term" value="F:feruloyl esterase activity"/>
    <property type="evidence" value="ECO:0007669"/>
    <property type="project" value="UniProtKB-ARBA"/>
</dbReference>
<keyword evidence="2" id="KW-0719">Serine esterase</keyword>
<dbReference type="PANTHER" id="PTHR33938">
    <property type="entry name" value="FERULOYL ESTERASE B-RELATED"/>
    <property type="match status" value="1"/>
</dbReference>
<evidence type="ECO:0000256" key="6">
    <source>
        <dbReference type="ARBA" id="ARBA00022837"/>
    </source>
</evidence>
<dbReference type="Gene3D" id="3.40.50.1820">
    <property type="entry name" value="alpha/beta hydrolase"/>
    <property type="match status" value="1"/>
</dbReference>
<dbReference type="InterPro" id="IPR029058">
    <property type="entry name" value="AB_hydrolase_fold"/>
</dbReference>
<reference evidence="9" key="1">
    <citation type="submission" date="2018-12" db="EMBL/GenBank/DDBJ databases">
        <authorList>
            <person name="Syme R.A."/>
            <person name="Farfan-Caceres L."/>
            <person name="Lichtenzveig J."/>
        </authorList>
    </citation>
    <scope>NUCLEOTIDE SEQUENCE</scope>
    <source>
        <strain evidence="9">Al4</strain>
    </source>
</reference>
<evidence type="ECO:0000256" key="4">
    <source>
        <dbReference type="ARBA" id="ARBA00022729"/>
    </source>
</evidence>
<gene>
    <name evidence="9" type="ORF">EKO04_000995</name>
</gene>
<accession>A0A8H7JEB4</accession>
<evidence type="ECO:0000313" key="9">
    <source>
        <dbReference type="EMBL" id="KAF9701690.1"/>
    </source>
</evidence>
<dbReference type="OrthoDB" id="3039123at2759"/>
<proteinExistence type="inferred from homology"/>
<evidence type="ECO:0000256" key="2">
    <source>
        <dbReference type="ARBA" id="ARBA00022487"/>
    </source>
</evidence>
<reference evidence="9" key="2">
    <citation type="submission" date="2020-09" db="EMBL/GenBank/DDBJ databases">
        <title>Reference genome assembly for Australian Ascochyta lentis isolate Al4.</title>
        <authorList>
            <person name="Lee R.C."/>
            <person name="Farfan-Caceres L.M."/>
            <person name="Debler J.W."/>
            <person name="Williams A.H."/>
            <person name="Henares B.M."/>
        </authorList>
    </citation>
    <scope>NUCLEOTIDE SEQUENCE</scope>
    <source>
        <strain evidence="9">Al4</strain>
    </source>
</reference>
<dbReference type="SUPFAM" id="SSF53474">
    <property type="entry name" value="alpha/beta-Hydrolases"/>
    <property type="match status" value="1"/>
</dbReference>
<keyword evidence="3" id="KW-0479">Metal-binding</keyword>
<evidence type="ECO:0000256" key="8">
    <source>
        <dbReference type="RuleBase" id="RU361238"/>
    </source>
</evidence>
<keyword evidence="4" id="KW-0732">Signal</keyword>
<dbReference type="GO" id="GO:0046872">
    <property type="term" value="F:metal ion binding"/>
    <property type="evidence" value="ECO:0007669"/>
    <property type="project" value="UniProtKB-KW"/>
</dbReference>
<dbReference type="InterPro" id="IPR011118">
    <property type="entry name" value="Tannase/feruloyl_esterase"/>
</dbReference>
<evidence type="ECO:0000313" key="10">
    <source>
        <dbReference type="Proteomes" id="UP000651452"/>
    </source>
</evidence>
<dbReference type="EC" id="3.1.1.-" evidence="8"/>
<protein>
    <recommendedName>
        <fullName evidence="8">Carboxylic ester hydrolase</fullName>
        <ecNumber evidence="8">3.1.1.-</ecNumber>
    </recommendedName>
</protein>
<comment type="caution">
    <text evidence="9">The sequence shown here is derived from an EMBL/GenBank/DDBJ whole genome shotgun (WGS) entry which is preliminary data.</text>
</comment>
<dbReference type="AlphaFoldDB" id="A0A8H7JEB4"/>
<name>A0A8H7JEB4_9PLEO</name>
<evidence type="ECO:0000256" key="3">
    <source>
        <dbReference type="ARBA" id="ARBA00022723"/>
    </source>
</evidence>
<sequence length="490" mass="53326">MVLPQALSECSAQAIKFPTIFGATFLSVQVSLVQNHSLIVPPEYQLYRDDNFGRNLSFCNVTLTHTHPGQTDVAVTQVWLPIQPEWNGRLKMVGGGGWIAGLEWFTDLTMSVAVAESYATVTTNGGVCSGGPDEWALLSPGNLDQTALQNFAHVVLRDAALAAKSVITSYFDRQARFSYFDGCSQGGRQGLMFAQRYPDIFDGIQAAAPAFHTEYIVASHFPQQIMNEMKQYPQPCELDALTNLAIESCDAHDGLLDGIISDPDACHFDPYSAVGKEINCSSSSSSKMLSELAAVVADAAWNDGGLAGTVCSSNGTCFGKGNSLAAIAIRLFVKKDRDFDVSSLSRREYEQVFREAFAEFDSTIGTRSPYLYDFQQAGGKMLTYHGIADESIPFRGSRQYYEAVTAIYPEVHNFYRLFEAPGLGHCQGGVGGYPAGSFDALVNWVENGVAPVGLKTINIANRTSLLCPYPKKALFTGSSPEYSMEDFVCK</sequence>
<evidence type="ECO:0000256" key="7">
    <source>
        <dbReference type="ARBA" id="ARBA00023157"/>
    </source>
</evidence>
<evidence type="ECO:0000256" key="1">
    <source>
        <dbReference type="ARBA" id="ARBA00006249"/>
    </source>
</evidence>